<feature type="compositionally biased region" description="Low complexity" evidence="1">
    <location>
        <begin position="110"/>
        <end position="133"/>
    </location>
</feature>
<evidence type="ECO:0000256" key="1">
    <source>
        <dbReference type="SAM" id="MobiDB-lite"/>
    </source>
</evidence>
<dbReference type="EMBL" id="CCSB01000001">
    <property type="protein sequence ID" value="CDZ77015.1"/>
    <property type="molecule type" value="Genomic_DNA"/>
</dbReference>
<feature type="region of interest" description="Disordered" evidence="1">
    <location>
        <begin position="106"/>
        <end position="134"/>
    </location>
</feature>
<organism evidence="2 3">
    <name type="scientific">Legionella massiliensis</name>
    <dbReference type="NCBI Taxonomy" id="1034943"/>
    <lineage>
        <taxon>Bacteria</taxon>
        <taxon>Pseudomonadati</taxon>
        <taxon>Pseudomonadota</taxon>
        <taxon>Gammaproteobacteria</taxon>
        <taxon>Legionellales</taxon>
        <taxon>Legionellaceae</taxon>
        <taxon>Legionella</taxon>
    </lineage>
</organism>
<name>A0A078KRH5_9GAMM</name>
<dbReference type="Proteomes" id="UP000044071">
    <property type="component" value="Unassembled WGS sequence"/>
</dbReference>
<evidence type="ECO:0000313" key="2">
    <source>
        <dbReference type="EMBL" id="CDZ77015.1"/>
    </source>
</evidence>
<reference evidence="2 3" key="1">
    <citation type="submission" date="2014-06" db="EMBL/GenBank/DDBJ databases">
        <authorList>
            <person name="Urmite Genomes Urmite Genomes"/>
        </authorList>
    </citation>
    <scope>NUCLEOTIDE SEQUENCE [LARGE SCALE GENOMIC DNA]</scope>
</reference>
<keyword evidence="3" id="KW-1185">Reference proteome</keyword>
<gene>
    <name evidence="2" type="ORF">BN59_01294</name>
</gene>
<dbReference type="AlphaFoldDB" id="A0A078KRH5"/>
<evidence type="ECO:0000313" key="3">
    <source>
        <dbReference type="Proteomes" id="UP000044071"/>
    </source>
</evidence>
<dbReference type="STRING" id="1034943.BN59_01294"/>
<protein>
    <submittedName>
        <fullName evidence="2">Uncharacterized protein</fullName>
    </submittedName>
</protein>
<sequence>MKIYFTTIPGLDPSQSWVYDTKTDRATQALPSDLQQANSDKPTTLPVGITIENQQLVIKDLTSFAQTYPYTTKRPLVKQTSNKLKPISEDIAPSDSSYATTDTFFKTKRSQSNSRSSSEQHNSASSSVVISGSDNKLTSTKSKARIRLKAGDYPPSLLLTDLISSEFNVNLNGETLAYRTLLKKAAEPPRKAHFLRDDRYFIERPKATLQQQQLKVQLLNYIELTLGLINKCYEDFSKCAHFSHEVRKEITDYFCQSIMQSMANGDFKKVQTEYQSEAYKAYDALFRGNQDSHDLFNGKIFALRVEALQWNWFALIDKNVQLNLSTACSLHRDTQEALEAFKHYLLHDSQKVARESIGETLKQMATVLHQSIIFEQEQSSITQEYRKSCEKKEETIIYGYYSLTVLINKLLESHLNPMPHDFHLVIQKDIVSRILRSIILKISANPAFTNKNHGSLVAQITHYSNELYIHADWSEKIKACLADIALEKKFQGKTAKFNSGSLSFSSLDLCKKAVVEQVDQKVYDCLESLLGACLLTVQEKTFKI</sequence>
<dbReference type="RefSeq" id="WP_043873434.1">
    <property type="nucleotide sequence ID" value="NZ_CCVW01000001.1"/>
</dbReference>
<accession>A0A078KRH5</accession>
<proteinExistence type="predicted"/>